<organism evidence="1 2">
    <name type="scientific">Cupriavidus metallidurans</name>
    <dbReference type="NCBI Taxonomy" id="119219"/>
    <lineage>
        <taxon>Bacteria</taxon>
        <taxon>Pseudomonadati</taxon>
        <taxon>Pseudomonadota</taxon>
        <taxon>Betaproteobacteria</taxon>
        <taxon>Burkholderiales</taxon>
        <taxon>Burkholderiaceae</taxon>
        <taxon>Cupriavidus</taxon>
    </lineage>
</organism>
<gene>
    <name evidence="1" type="ORF">DDF84_005190</name>
</gene>
<name>A0A482IQ20_9BURK</name>
<dbReference type="EMBL" id="CP037900">
    <property type="protein sequence ID" value="QBP09199.1"/>
    <property type="molecule type" value="Genomic_DNA"/>
</dbReference>
<dbReference type="RefSeq" id="WP_017514946.1">
    <property type="nucleotide sequence ID" value="NZ_CP037900.1"/>
</dbReference>
<dbReference type="AlphaFoldDB" id="A0A482IQ20"/>
<accession>A0A482IQ20</accession>
<dbReference type="OrthoDB" id="9802260at2"/>
<protein>
    <submittedName>
        <fullName evidence="1">Uncharacterized protein</fullName>
    </submittedName>
</protein>
<dbReference type="Proteomes" id="UP000253772">
    <property type="component" value="Chromosome c1"/>
</dbReference>
<evidence type="ECO:0000313" key="1">
    <source>
        <dbReference type="EMBL" id="QBP09199.1"/>
    </source>
</evidence>
<reference evidence="1 2" key="1">
    <citation type="submission" date="2019-03" db="EMBL/GenBank/DDBJ databases">
        <title>Comparative insights into the high quality Complete genome sequence of highly metal resistant Cupriavidus metallidurans strain BS1 isolated from a gold-copper mine.</title>
        <authorList>
            <person name="Mazhar H.S."/>
            <person name="Rensing C."/>
        </authorList>
    </citation>
    <scope>NUCLEOTIDE SEQUENCE [LARGE SCALE GENOMIC DNA]</scope>
    <source>
        <strain evidence="1 2">BS1</strain>
    </source>
</reference>
<sequence>MPRTPPPDPGQAAKEAIESERPARASQALLVSIAPALPVEVFCSVMLGIPLSTFEEIIANGDGPRMFLIGRRRYITKQDGLDWIEELRESRPYVRSIRQRKAAASTPNATE</sequence>
<proteinExistence type="predicted"/>
<evidence type="ECO:0000313" key="2">
    <source>
        <dbReference type="Proteomes" id="UP000253772"/>
    </source>
</evidence>